<keyword evidence="1" id="KW-0812">Transmembrane</keyword>
<proteinExistence type="predicted"/>
<keyword evidence="3" id="KW-1185">Reference proteome</keyword>
<name>A0ABM7DC23_9GAMM</name>
<accession>A0ABM7DC23</accession>
<evidence type="ECO:0000313" key="2">
    <source>
        <dbReference type="EMBL" id="AZQ11366.1"/>
    </source>
</evidence>
<reference evidence="3" key="1">
    <citation type="submission" date="2017-03" db="EMBL/GenBank/DDBJ databases">
        <title>Full genome sequence of a non-lethal Shewanella isolate that potentiates virulence of Vibio parahaemolyticus causing acute hepatopancreatic necrosis disease (AHPND) in shrimp.</title>
        <authorList>
            <person name="Prachumwat A."/>
            <person name="Sritunyalucksana K."/>
        </authorList>
    </citation>
    <scope>NUCLEOTIDE SEQUENCE [LARGE SCALE GENOMIC DNA]</scope>
    <source>
        <strain evidence="3">TH2012</strain>
    </source>
</reference>
<feature type="transmembrane region" description="Helical" evidence="1">
    <location>
        <begin position="7"/>
        <end position="31"/>
    </location>
</feature>
<protein>
    <submittedName>
        <fullName evidence="2">Uncharacterized protein</fullName>
    </submittedName>
</protein>
<keyword evidence="1" id="KW-1133">Transmembrane helix</keyword>
<gene>
    <name evidence="2" type="ORF">STH12_02280</name>
</gene>
<feature type="transmembrane region" description="Helical" evidence="1">
    <location>
        <begin position="37"/>
        <end position="59"/>
    </location>
</feature>
<evidence type="ECO:0000313" key="3">
    <source>
        <dbReference type="Proteomes" id="UP000278437"/>
    </source>
</evidence>
<evidence type="ECO:0000256" key="1">
    <source>
        <dbReference type="SAM" id="Phobius"/>
    </source>
</evidence>
<dbReference type="EMBL" id="CP020373">
    <property type="protein sequence ID" value="AZQ11366.1"/>
    <property type="molecule type" value="Genomic_DNA"/>
</dbReference>
<keyword evidence="1" id="KW-0472">Membrane</keyword>
<sequence length="129" mass="14276">MNLDEIDWVFIVAVIIGTLASLAREVVNFVGADNLDAIILTMKFIAAVLTVVFAILKFLRLKPFTIDLRASDFHFSDRADLKEGVAFISAKRHKKGKSPSVKTYDVKADGSIAQKKGQPNLLDVFHTLD</sequence>
<organism evidence="2 3">
    <name type="scientific">Shewanella khirikhana</name>
    <dbReference type="NCBI Taxonomy" id="1965282"/>
    <lineage>
        <taxon>Bacteria</taxon>
        <taxon>Pseudomonadati</taxon>
        <taxon>Pseudomonadota</taxon>
        <taxon>Gammaproteobacteria</taxon>
        <taxon>Alteromonadales</taxon>
        <taxon>Shewanellaceae</taxon>
        <taxon>Shewanella</taxon>
    </lineage>
</organism>
<dbReference type="Proteomes" id="UP000278437">
    <property type="component" value="Chromosome"/>
</dbReference>
<dbReference type="RefSeq" id="WP_126167655.1">
    <property type="nucleotide sequence ID" value="NZ_CP020373.1"/>
</dbReference>